<accession>A0A6I2R472</accession>
<evidence type="ECO:0000313" key="1">
    <source>
        <dbReference type="EMBL" id="MSB21075.1"/>
    </source>
</evidence>
<name>A0A6I2R472_FLAPL</name>
<dbReference type="Proteomes" id="UP000434475">
    <property type="component" value="Unassembled WGS sequence"/>
</dbReference>
<proteinExistence type="predicted"/>
<evidence type="ECO:0008006" key="3">
    <source>
        <dbReference type="Google" id="ProtNLM"/>
    </source>
</evidence>
<sequence>MSLNSYYTTKLPDAMYVYDTPATNIQLLTLDKKKSLVDSTYYGINGGWFNLSASGEIGRGLLNITYCDGRPVGSATYGDPPRDGTAQTVGDAAIFYNGANKTLKEVIAESATDIVGVTNTKSWAQGGIALSLGKREWTNRKSVSKDQAANAWTALVADLTTTRVHLIVTKDPSAKKTITQQDFRDAIMEYFDIPEGSSVSSRYKGILLDGGDSTQMKVLNDFGNKVTIYNSKANRSLCSIVALRNKNI</sequence>
<dbReference type="AlphaFoldDB" id="A0A6I2R472"/>
<dbReference type="EMBL" id="WKPR01000019">
    <property type="protein sequence ID" value="MSB21075.1"/>
    <property type="molecule type" value="Genomic_DNA"/>
</dbReference>
<comment type="caution">
    <text evidence="1">The sequence shown here is derived from an EMBL/GenBank/DDBJ whole genome shotgun (WGS) entry which is preliminary data.</text>
</comment>
<organism evidence="1 2">
    <name type="scientific">Flavonifractor plautii</name>
    <name type="common">Fusobacterium plautii</name>
    <dbReference type="NCBI Taxonomy" id="292800"/>
    <lineage>
        <taxon>Bacteria</taxon>
        <taxon>Bacillati</taxon>
        <taxon>Bacillota</taxon>
        <taxon>Clostridia</taxon>
        <taxon>Eubacteriales</taxon>
        <taxon>Oscillospiraceae</taxon>
        <taxon>Flavonifractor</taxon>
    </lineage>
</organism>
<gene>
    <name evidence="1" type="ORF">GKE97_16300</name>
</gene>
<dbReference type="RefSeq" id="WP_172697847.1">
    <property type="nucleotide sequence ID" value="NZ_BAABXT010000001.1"/>
</dbReference>
<reference evidence="1 2" key="1">
    <citation type="journal article" date="2019" name="Nat. Med.">
        <title>A library of human gut bacterial isolates paired with longitudinal multiomics data enables mechanistic microbiome research.</title>
        <authorList>
            <person name="Poyet M."/>
            <person name="Groussin M."/>
            <person name="Gibbons S.M."/>
            <person name="Avila-Pacheco J."/>
            <person name="Jiang X."/>
            <person name="Kearney S.M."/>
            <person name="Perrotta A.R."/>
            <person name="Berdy B."/>
            <person name="Zhao S."/>
            <person name="Lieberman T.D."/>
            <person name="Swanson P.K."/>
            <person name="Smith M."/>
            <person name="Roesemann S."/>
            <person name="Alexander J.E."/>
            <person name="Rich S.A."/>
            <person name="Livny J."/>
            <person name="Vlamakis H."/>
            <person name="Clish C."/>
            <person name="Bullock K."/>
            <person name="Deik A."/>
            <person name="Scott J."/>
            <person name="Pierce K.A."/>
            <person name="Xavier R.J."/>
            <person name="Alm E.J."/>
        </authorList>
    </citation>
    <scope>NUCLEOTIDE SEQUENCE [LARGE SCALE GENOMIC DNA]</scope>
    <source>
        <strain evidence="1 2">BIOML-A2</strain>
    </source>
</reference>
<protein>
    <recommendedName>
        <fullName evidence="3">Phosphodiester glycosidase domain-containing protein</fullName>
    </recommendedName>
</protein>
<evidence type="ECO:0000313" key="2">
    <source>
        <dbReference type="Proteomes" id="UP000434475"/>
    </source>
</evidence>